<dbReference type="Proteomes" id="UP001230268">
    <property type="component" value="Unassembled WGS sequence"/>
</dbReference>
<comment type="subcellular location">
    <subcellularLocation>
        <location evidence="2 10">Membrane</location>
        <topology evidence="2 10">Multi-pass membrane protein</topology>
    </subcellularLocation>
</comment>
<name>A0AAD8PEA4_BABGI</name>
<keyword evidence="5 10" id="KW-0812">Transmembrane</keyword>
<evidence type="ECO:0000256" key="6">
    <source>
        <dbReference type="ARBA" id="ARBA00022801"/>
    </source>
</evidence>
<evidence type="ECO:0000256" key="7">
    <source>
        <dbReference type="ARBA" id="ARBA00022825"/>
    </source>
</evidence>
<dbReference type="PANTHER" id="PTHR22936:SF69">
    <property type="entry name" value="RHOMBOID-LIKE PROTEIN"/>
    <property type="match status" value="1"/>
</dbReference>
<keyword evidence="4 10" id="KW-0645">Protease</keyword>
<dbReference type="Gene3D" id="1.20.1540.10">
    <property type="entry name" value="Rhomboid-like"/>
    <property type="match status" value="1"/>
</dbReference>
<evidence type="ECO:0000256" key="2">
    <source>
        <dbReference type="ARBA" id="ARBA00004141"/>
    </source>
</evidence>
<dbReference type="EMBL" id="JAVEPI010000002">
    <property type="protein sequence ID" value="KAK1443702.1"/>
    <property type="molecule type" value="Genomic_DNA"/>
</dbReference>
<evidence type="ECO:0000256" key="10">
    <source>
        <dbReference type="RuleBase" id="RU362115"/>
    </source>
</evidence>
<evidence type="ECO:0000256" key="1">
    <source>
        <dbReference type="ARBA" id="ARBA00000156"/>
    </source>
</evidence>
<keyword evidence="6 10" id="KW-0378">Hydrolase</keyword>
<feature type="transmembrane region" description="Helical" evidence="10">
    <location>
        <begin position="331"/>
        <end position="348"/>
    </location>
</feature>
<feature type="transmembrane region" description="Helical" evidence="10">
    <location>
        <begin position="198"/>
        <end position="220"/>
    </location>
</feature>
<organism evidence="13 14">
    <name type="scientific">Babesia gibsoni</name>
    <dbReference type="NCBI Taxonomy" id="33632"/>
    <lineage>
        <taxon>Eukaryota</taxon>
        <taxon>Sar</taxon>
        <taxon>Alveolata</taxon>
        <taxon>Apicomplexa</taxon>
        <taxon>Aconoidasida</taxon>
        <taxon>Piroplasmida</taxon>
        <taxon>Babesiidae</taxon>
        <taxon>Babesia</taxon>
    </lineage>
</organism>
<keyword evidence="14" id="KW-1185">Reference proteome</keyword>
<evidence type="ECO:0000313" key="13">
    <source>
        <dbReference type="EMBL" id="KAK1443702.1"/>
    </source>
</evidence>
<reference evidence="13" key="1">
    <citation type="submission" date="2023-08" db="EMBL/GenBank/DDBJ databases">
        <title>Draft sequence of the Babesia gibsoni genome.</title>
        <authorList>
            <person name="Yamagishi J.Y."/>
            <person name="Xuan X.X."/>
        </authorList>
    </citation>
    <scope>NUCLEOTIDE SEQUENCE</scope>
    <source>
        <strain evidence="13">Azabu</strain>
    </source>
</reference>
<accession>A0AAD8PEA4</accession>
<dbReference type="PANTHER" id="PTHR22936">
    <property type="entry name" value="RHOMBOID-RELATED"/>
    <property type="match status" value="1"/>
</dbReference>
<comment type="caution">
    <text evidence="13">The sequence shown here is derived from an EMBL/GenBank/DDBJ whole genome shotgun (WGS) entry which is preliminary data.</text>
</comment>
<dbReference type="InterPro" id="IPR022764">
    <property type="entry name" value="Peptidase_S54_rhomboid_dom"/>
</dbReference>
<feature type="transmembrane region" description="Helical" evidence="10">
    <location>
        <begin position="381"/>
        <end position="400"/>
    </location>
</feature>
<feature type="region of interest" description="Disordered" evidence="11">
    <location>
        <begin position="105"/>
        <end position="145"/>
    </location>
</feature>
<evidence type="ECO:0000256" key="4">
    <source>
        <dbReference type="ARBA" id="ARBA00022670"/>
    </source>
</evidence>
<evidence type="ECO:0000256" key="8">
    <source>
        <dbReference type="ARBA" id="ARBA00022989"/>
    </source>
</evidence>
<evidence type="ECO:0000313" key="14">
    <source>
        <dbReference type="Proteomes" id="UP001230268"/>
    </source>
</evidence>
<evidence type="ECO:0000256" key="3">
    <source>
        <dbReference type="ARBA" id="ARBA00009045"/>
    </source>
</evidence>
<feature type="transmembrane region" description="Helical" evidence="10">
    <location>
        <begin position="407"/>
        <end position="425"/>
    </location>
</feature>
<feature type="transmembrane region" description="Helical" evidence="10">
    <location>
        <begin position="538"/>
        <end position="556"/>
    </location>
</feature>
<dbReference type="InterPro" id="IPR035952">
    <property type="entry name" value="Rhomboid-like_sf"/>
</dbReference>
<dbReference type="GO" id="GO:0006508">
    <property type="term" value="P:proteolysis"/>
    <property type="evidence" value="ECO:0007669"/>
    <property type="project" value="UniProtKB-KW"/>
</dbReference>
<dbReference type="GO" id="GO:0016020">
    <property type="term" value="C:membrane"/>
    <property type="evidence" value="ECO:0007669"/>
    <property type="project" value="UniProtKB-SubCell"/>
</dbReference>
<sequence length="624" mass="70740">MGKEDKPAQDSSDDAPSDAPRRSHVESILHSNIYNRGKDSGDERQERTSKGLLHPSDRCSKDASSSLAHERRERTLMLASKYEEILDARKSVDKAANRLSVDHSDAAGASRLKHVSRDSVAKPEGRTPAAGARGSESGPRIVTTQDLNERRSVTGLSGLVNLYRRRPTRPPPQPAPYDTKKIPKCIIRRYVKEQIFPGRMIFCISSSIVLLLMFVFQMYLNYWTFNGRCVGYVDYTSNTNGKSLASPIGYVGCERNLSTFGKYRAKAGLLASDRGYPTEHVALGDSVADDATNSGPNMRTVKIFGAAVAMYIRNYGELSRFFTAIMLHNNANHLLINLLCHVHLLYIIEPDWGFLRTLATYVISGYTGTMFAVFIAPCGSVVGASGAIFGLFGALIPYLVEHWDNLVCPFFIFIESLVFLLQQFFISSESVSIENHLCGYTFGLCFGFMTIKSVALFDRRAVYYKTKVWLFGHRMSAEKKNEYLSLINKGTNAEEMSRMQYEGKAKANAQRLKLLKRLIGVYPYGPYRTRRRDHITRFIFLTIFTTLFVVLHKLVWDESLYTKLYESNHRIFRYGCKCCYVRNDTDDAMLNQQVSHLHGHYFCFPEESADIFCPSERNTKREEL</sequence>
<feature type="domain" description="Peptidase S54 rhomboid" evidence="12">
    <location>
        <begin position="316"/>
        <end position="452"/>
    </location>
</feature>
<keyword evidence="7 10" id="KW-0720">Serine protease</keyword>
<feature type="compositionally biased region" description="Basic and acidic residues" evidence="11">
    <location>
        <begin position="115"/>
        <end position="125"/>
    </location>
</feature>
<evidence type="ECO:0000256" key="11">
    <source>
        <dbReference type="SAM" id="MobiDB-lite"/>
    </source>
</evidence>
<comment type="catalytic activity">
    <reaction evidence="1 10">
        <text>Cleaves type-1 transmembrane domains using a catalytic dyad composed of serine and histidine that are contributed by different transmembrane domains.</text>
        <dbReference type="EC" id="3.4.21.105"/>
    </reaction>
</comment>
<keyword evidence="9 10" id="KW-0472">Membrane</keyword>
<protein>
    <recommendedName>
        <fullName evidence="10">Rhomboid-like protease</fullName>
        <ecNumber evidence="10">3.4.21.105</ecNumber>
    </recommendedName>
</protein>
<feature type="transmembrane region" description="Helical" evidence="10">
    <location>
        <begin position="437"/>
        <end position="457"/>
    </location>
</feature>
<dbReference type="GO" id="GO:0004252">
    <property type="term" value="F:serine-type endopeptidase activity"/>
    <property type="evidence" value="ECO:0007669"/>
    <property type="project" value="InterPro"/>
</dbReference>
<comment type="similarity">
    <text evidence="3 10">Belongs to the peptidase S54 family.</text>
</comment>
<feature type="region of interest" description="Disordered" evidence="11">
    <location>
        <begin position="1"/>
        <end position="72"/>
    </location>
</feature>
<dbReference type="SUPFAM" id="SSF144091">
    <property type="entry name" value="Rhomboid-like"/>
    <property type="match status" value="1"/>
</dbReference>
<feature type="compositionally biased region" description="Basic and acidic residues" evidence="11">
    <location>
        <begin position="36"/>
        <end position="61"/>
    </location>
</feature>
<evidence type="ECO:0000256" key="9">
    <source>
        <dbReference type="ARBA" id="ARBA00023136"/>
    </source>
</evidence>
<proteinExistence type="inferred from homology"/>
<feature type="transmembrane region" description="Helical" evidence="10">
    <location>
        <begin position="355"/>
        <end position="375"/>
    </location>
</feature>
<dbReference type="AlphaFoldDB" id="A0AAD8PEA4"/>
<comment type="function">
    <text evidence="10">Serine protease involved in intramembrane proteolysis.</text>
</comment>
<keyword evidence="8 10" id="KW-1133">Transmembrane helix</keyword>
<dbReference type="Pfam" id="PF01694">
    <property type="entry name" value="Rhomboid"/>
    <property type="match status" value="1"/>
</dbReference>
<dbReference type="EC" id="3.4.21.105" evidence="10"/>
<dbReference type="InterPro" id="IPR002610">
    <property type="entry name" value="Peptidase_S54_rhomboid-like"/>
</dbReference>
<evidence type="ECO:0000256" key="5">
    <source>
        <dbReference type="ARBA" id="ARBA00022692"/>
    </source>
</evidence>
<gene>
    <name evidence="13" type="ORF">BgAZ_205780</name>
</gene>
<evidence type="ECO:0000259" key="12">
    <source>
        <dbReference type="Pfam" id="PF01694"/>
    </source>
</evidence>